<accession>A0AA35PZY9</accession>
<keyword evidence="2" id="KW-1185">Reference proteome</keyword>
<comment type="caution">
    <text evidence="1">The sequence shown here is derived from an EMBL/GenBank/DDBJ whole genome shotgun (WGS) entry which is preliminary data.</text>
</comment>
<evidence type="ECO:0000313" key="2">
    <source>
        <dbReference type="Proteomes" id="UP001160390"/>
    </source>
</evidence>
<protein>
    <submittedName>
        <fullName evidence="1">Uncharacterized protein</fullName>
    </submittedName>
</protein>
<dbReference type="AlphaFoldDB" id="A0AA35PZY9"/>
<sequence>MAARVGGVGEGIYSCHPRQMITKKPLNINDEEVLDGMSLHERPLSLPTSMSYTLQMIRLAELSRNIVDRSPLMMAPFKIMEIAKKGSETTSKSGEHLDFTPEDISSYWTDFTHNFEEGVEIDPKYFNWDSIFVELDSSFI</sequence>
<proteinExistence type="predicted"/>
<gene>
    <name evidence="1" type="ORF">CCHLO57077_00004870</name>
</gene>
<dbReference type="Proteomes" id="UP001160390">
    <property type="component" value="Unassembled WGS sequence"/>
</dbReference>
<evidence type="ECO:0000313" key="1">
    <source>
        <dbReference type="EMBL" id="CAI6084367.1"/>
    </source>
</evidence>
<dbReference type="EMBL" id="CABFNP030000754">
    <property type="protein sequence ID" value="CAI6084367.1"/>
    <property type="molecule type" value="Genomic_DNA"/>
</dbReference>
<name>A0AA35PZY9_9HYPO</name>
<organism evidence="1 2">
    <name type="scientific">Clonostachys chloroleuca</name>
    <dbReference type="NCBI Taxonomy" id="1926264"/>
    <lineage>
        <taxon>Eukaryota</taxon>
        <taxon>Fungi</taxon>
        <taxon>Dikarya</taxon>
        <taxon>Ascomycota</taxon>
        <taxon>Pezizomycotina</taxon>
        <taxon>Sordariomycetes</taxon>
        <taxon>Hypocreomycetidae</taxon>
        <taxon>Hypocreales</taxon>
        <taxon>Bionectriaceae</taxon>
        <taxon>Clonostachys</taxon>
    </lineage>
</organism>
<reference evidence="1" key="1">
    <citation type="submission" date="2023-01" db="EMBL/GenBank/DDBJ databases">
        <authorList>
            <person name="Piombo E."/>
        </authorList>
    </citation>
    <scope>NUCLEOTIDE SEQUENCE</scope>
</reference>